<evidence type="ECO:0000256" key="9">
    <source>
        <dbReference type="SAM" id="Phobius"/>
    </source>
</evidence>
<dbReference type="Pfam" id="PF17181">
    <property type="entry name" value="EPF"/>
    <property type="match status" value="1"/>
</dbReference>
<dbReference type="GO" id="GO:0010052">
    <property type="term" value="P:guard cell differentiation"/>
    <property type="evidence" value="ECO:0007669"/>
    <property type="project" value="UniProtKB-UniRule"/>
</dbReference>
<evidence type="ECO:0000256" key="8">
    <source>
        <dbReference type="SAM" id="MobiDB-lite"/>
    </source>
</evidence>
<evidence type="ECO:0000256" key="7">
    <source>
        <dbReference type="RuleBase" id="RU367102"/>
    </source>
</evidence>
<dbReference type="Proteomes" id="UP000594638">
    <property type="component" value="Unassembled WGS sequence"/>
</dbReference>
<evidence type="ECO:0000256" key="1">
    <source>
        <dbReference type="ARBA" id="ARBA00004613"/>
    </source>
</evidence>
<feature type="transmembrane region" description="Helical" evidence="9">
    <location>
        <begin position="36"/>
        <end position="54"/>
    </location>
</feature>
<dbReference type="AlphaFoldDB" id="A0A8S0UIH9"/>
<organism evidence="10 11">
    <name type="scientific">Olea europaea subsp. europaea</name>
    <dbReference type="NCBI Taxonomy" id="158383"/>
    <lineage>
        <taxon>Eukaryota</taxon>
        <taxon>Viridiplantae</taxon>
        <taxon>Streptophyta</taxon>
        <taxon>Embryophyta</taxon>
        <taxon>Tracheophyta</taxon>
        <taxon>Spermatophyta</taxon>
        <taxon>Magnoliopsida</taxon>
        <taxon>eudicotyledons</taxon>
        <taxon>Gunneridae</taxon>
        <taxon>Pentapetalae</taxon>
        <taxon>asterids</taxon>
        <taxon>lamiids</taxon>
        <taxon>Lamiales</taxon>
        <taxon>Oleaceae</taxon>
        <taxon>Oleeae</taxon>
        <taxon>Olea</taxon>
    </lineage>
</organism>
<evidence type="ECO:0000256" key="6">
    <source>
        <dbReference type="ARBA" id="ARBA00023157"/>
    </source>
</evidence>
<keyword evidence="3 7" id="KW-0217">Developmental protein</keyword>
<dbReference type="Gramene" id="OE9A099762T1">
    <property type="protein sequence ID" value="OE9A099762C1"/>
    <property type="gene ID" value="OE9A099762"/>
</dbReference>
<keyword evidence="5" id="KW-0732">Signal</keyword>
<dbReference type="PANTHER" id="PTHR33109">
    <property type="entry name" value="EPIDERMAL PATTERNING FACTOR-LIKE PROTEIN 4"/>
    <property type="match status" value="1"/>
</dbReference>
<sequence>MHFPYRAKNSFFSSLTQTKDTNNHYNHWSFYNKMKARFLCFLVFFLHILSLVSVSSRPFLTANDGHALVNQADTDRSTQSALQITPSTNEANYKSKSREMEEGEYKENSKMGSRPPSCEHKCYGCIPCEAIQVPTSNALQYTNYLPEGWKCKCGHTFYTP</sequence>
<dbReference type="GO" id="GO:0005576">
    <property type="term" value="C:extracellular region"/>
    <property type="evidence" value="ECO:0007669"/>
    <property type="project" value="UniProtKB-SubCell"/>
</dbReference>
<proteinExistence type="inferred from homology"/>
<accession>A0A8S0UIH9</accession>
<comment type="similarity">
    <text evidence="2 7">Belongs to the plant cysteine rich small secretory peptide family. Epidermal patterning factor subfamily.</text>
</comment>
<comment type="function">
    <text evidence="7">Controls stomatal patterning.</text>
</comment>
<keyword evidence="9" id="KW-0472">Membrane</keyword>
<feature type="compositionally biased region" description="Basic and acidic residues" evidence="8">
    <location>
        <begin position="96"/>
        <end position="109"/>
    </location>
</feature>
<evidence type="ECO:0000256" key="3">
    <source>
        <dbReference type="ARBA" id="ARBA00022473"/>
    </source>
</evidence>
<feature type="region of interest" description="Disordered" evidence="8">
    <location>
        <begin position="78"/>
        <end position="114"/>
    </location>
</feature>
<evidence type="ECO:0000256" key="5">
    <source>
        <dbReference type="ARBA" id="ARBA00022729"/>
    </source>
</evidence>
<evidence type="ECO:0000256" key="2">
    <source>
        <dbReference type="ARBA" id="ARBA00008127"/>
    </source>
</evidence>
<reference evidence="10 11" key="1">
    <citation type="submission" date="2019-12" db="EMBL/GenBank/DDBJ databases">
        <authorList>
            <person name="Alioto T."/>
            <person name="Alioto T."/>
            <person name="Gomez Garrido J."/>
        </authorList>
    </citation>
    <scope>NUCLEOTIDE SEQUENCE [LARGE SCALE GENOMIC DNA]</scope>
</reference>
<name>A0A8S0UIH9_OLEEU</name>
<evidence type="ECO:0000256" key="4">
    <source>
        <dbReference type="ARBA" id="ARBA00022525"/>
    </source>
</evidence>
<keyword evidence="9" id="KW-1133">Transmembrane helix</keyword>
<dbReference type="InterPro" id="IPR039455">
    <property type="entry name" value="EPFL"/>
</dbReference>
<dbReference type="PANTHER" id="PTHR33109:SF3">
    <property type="entry name" value="EPIDERMAL PATTERNING FACTOR-LIKE PROTEIN"/>
    <property type="match status" value="1"/>
</dbReference>
<dbReference type="EMBL" id="CACTIH010007703">
    <property type="protein sequence ID" value="CAA3017434.1"/>
    <property type="molecule type" value="Genomic_DNA"/>
</dbReference>
<comment type="caution">
    <text evidence="10">The sequence shown here is derived from an EMBL/GenBank/DDBJ whole genome shotgun (WGS) entry which is preliminary data.</text>
</comment>
<keyword evidence="4 7" id="KW-0964">Secreted</keyword>
<comment type="subcellular location">
    <subcellularLocation>
        <location evidence="1 7">Secreted</location>
    </subcellularLocation>
</comment>
<keyword evidence="9" id="KW-0812">Transmembrane</keyword>
<keyword evidence="6" id="KW-1015">Disulfide bond</keyword>
<protein>
    <recommendedName>
        <fullName evidence="7">Epidermal patterning factor-like protein</fullName>
    </recommendedName>
</protein>
<evidence type="ECO:0000313" key="11">
    <source>
        <dbReference type="Proteomes" id="UP000594638"/>
    </source>
</evidence>
<feature type="compositionally biased region" description="Polar residues" evidence="8">
    <location>
        <begin position="78"/>
        <end position="94"/>
    </location>
</feature>
<evidence type="ECO:0000313" key="10">
    <source>
        <dbReference type="EMBL" id="CAA3017434.1"/>
    </source>
</evidence>
<keyword evidence="11" id="KW-1185">Reference proteome</keyword>
<dbReference type="OrthoDB" id="1843021at2759"/>
<gene>
    <name evidence="10" type="ORF">OLEA9_A099762</name>
</gene>